<gene>
    <name evidence="2" type="ORF">PV08_10872</name>
</gene>
<dbReference type="GeneID" id="27337955"/>
<dbReference type="STRING" id="91928.A0A0D1Y9C2"/>
<dbReference type="VEuPathDB" id="FungiDB:PV08_10872"/>
<evidence type="ECO:0000313" key="3">
    <source>
        <dbReference type="Proteomes" id="UP000053328"/>
    </source>
</evidence>
<dbReference type="HOGENOM" id="CLU_1686592_0_0_1"/>
<accession>A0A0D1Y9C2</accession>
<dbReference type="RefSeq" id="XP_016231787.1">
    <property type="nucleotide sequence ID" value="XM_016385185.1"/>
</dbReference>
<proteinExistence type="predicted"/>
<evidence type="ECO:0000313" key="2">
    <source>
        <dbReference type="EMBL" id="KIW11571.1"/>
    </source>
</evidence>
<sequence>MTATQLFSYSDDQWARLDGAFIMCAHSLHTGQAPVTKTDTTADLDTQRQPPRSITGHNGERKAIIQAVVEGNWRKIDNDIVRYNEMWAISKFPADIKNDGSLQKTRTIMSVSLPVASQSGKVIKASDTLSNPENLQYYYRFAKDETLLDAVSKAKL</sequence>
<feature type="region of interest" description="Disordered" evidence="1">
    <location>
        <begin position="37"/>
        <end position="57"/>
    </location>
</feature>
<dbReference type="EMBL" id="KN847499">
    <property type="protein sequence ID" value="KIW11571.1"/>
    <property type="molecule type" value="Genomic_DNA"/>
</dbReference>
<dbReference type="Proteomes" id="UP000053328">
    <property type="component" value="Unassembled WGS sequence"/>
</dbReference>
<name>A0A0D1Y9C2_9EURO</name>
<keyword evidence="3" id="KW-1185">Reference proteome</keyword>
<organism evidence="2 3">
    <name type="scientific">Exophiala spinifera</name>
    <dbReference type="NCBI Taxonomy" id="91928"/>
    <lineage>
        <taxon>Eukaryota</taxon>
        <taxon>Fungi</taxon>
        <taxon>Dikarya</taxon>
        <taxon>Ascomycota</taxon>
        <taxon>Pezizomycotina</taxon>
        <taxon>Eurotiomycetes</taxon>
        <taxon>Chaetothyriomycetidae</taxon>
        <taxon>Chaetothyriales</taxon>
        <taxon>Herpotrichiellaceae</taxon>
        <taxon>Exophiala</taxon>
    </lineage>
</organism>
<reference evidence="2 3" key="1">
    <citation type="submission" date="2015-01" db="EMBL/GenBank/DDBJ databases">
        <title>The Genome Sequence of Exophiala spinifera CBS89968.</title>
        <authorList>
            <consortium name="The Broad Institute Genomics Platform"/>
            <person name="Cuomo C."/>
            <person name="de Hoog S."/>
            <person name="Gorbushina A."/>
            <person name="Stielow B."/>
            <person name="Teixiera M."/>
            <person name="Abouelleil A."/>
            <person name="Chapman S.B."/>
            <person name="Priest M."/>
            <person name="Young S.K."/>
            <person name="Wortman J."/>
            <person name="Nusbaum C."/>
            <person name="Birren B."/>
        </authorList>
    </citation>
    <scope>NUCLEOTIDE SEQUENCE [LARGE SCALE GENOMIC DNA]</scope>
    <source>
        <strain evidence="2 3">CBS 89968</strain>
    </source>
</reference>
<feature type="compositionally biased region" description="Polar residues" evidence="1">
    <location>
        <begin position="37"/>
        <end position="56"/>
    </location>
</feature>
<protein>
    <submittedName>
        <fullName evidence="2">Uncharacterized protein</fullName>
    </submittedName>
</protein>
<dbReference type="AlphaFoldDB" id="A0A0D1Y9C2"/>
<evidence type="ECO:0000256" key="1">
    <source>
        <dbReference type="SAM" id="MobiDB-lite"/>
    </source>
</evidence>